<accession>A0A975U1C8</accession>
<proteinExistence type="predicted"/>
<reference evidence="3" key="1">
    <citation type="submission" date="2021-06" db="EMBL/GenBank/DDBJ databases">
        <title>Elioraea tepida, sp. nov., a moderately thermophilic aerobic anoxygenic phototrophic bacterium isolated from an alkaline siliceous hot spring mat community in Yellowstone National Park, WY, USA.</title>
        <authorList>
            <person name="Saini M.K."/>
            <person name="Yoshida S."/>
            <person name="Sebastian A."/>
            <person name="Hirose S."/>
            <person name="Hara E."/>
            <person name="Tamaki H."/>
            <person name="Soulier N.T."/>
            <person name="Albert I."/>
            <person name="Hanada S."/>
            <person name="Bryant D.A."/>
            <person name="Tank M."/>
        </authorList>
    </citation>
    <scope>NUCLEOTIDE SEQUENCE</scope>
    <source>
        <strain evidence="3">MS-P2</strain>
    </source>
</reference>
<evidence type="ECO:0000313" key="3">
    <source>
        <dbReference type="EMBL" id="QXM24435.1"/>
    </source>
</evidence>
<dbReference type="Proteomes" id="UP000694001">
    <property type="component" value="Chromosome"/>
</dbReference>
<dbReference type="PANTHER" id="PTHR43228">
    <property type="entry name" value="TWO-COMPONENT RESPONSE REGULATOR"/>
    <property type="match status" value="1"/>
</dbReference>
<dbReference type="GO" id="GO:0000160">
    <property type="term" value="P:phosphorelay signal transduction system"/>
    <property type="evidence" value="ECO:0007669"/>
    <property type="project" value="InterPro"/>
</dbReference>
<feature type="domain" description="Response regulatory" evidence="2">
    <location>
        <begin position="25"/>
        <end position="141"/>
    </location>
</feature>
<dbReference type="Pfam" id="PF00072">
    <property type="entry name" value="Response_reg"/>
    <property type="match status" value="1"/>
</dbReference>
<evidence type="ECO:0000259" key="2">
    <source>
        <dbReference type="PROSITE" id="PS50110"/>
    </source>
</evidence>
<keyword evidence="1" id="KW-0597">Phosphoprotein</keyword>
<dbReference type="RefSeq" id="WP_218285492.1">
    <property type="nucleotide sequence ID" value="NZ_CP076448.1"/>
</dbReference>
<dbReference type="SMART" id="SM00448">
    <property type="entry name" value="REC"/>
    <property type="match status" value="1"/>
</dbReference>
<dbReference type="EMBL" id="CP076448">
    <property type="protein sequence ID" value="QXM24435.1"/>
    <property type="molecule type" value="Genomic_DNA"/>
</dbReference>
<organism evidence="3 4">
    <name type="scientific">Elioraea tepida</name>
    <dbReference type="NCBI Taxonomy" id="2843330"/>
    <lineage>
        <taxon>Bacteria</taxon>
        <taxon>Pseudomonadati</taxon>
        <taxon>Pseudomonadota</taxon>
        <taxon>Alphaproteobacteria</taxon>
        <taxon>Acetobacterales</taxon>
        <taxon>Elioraeaceae</taxon>
        <taxon>Elioraea</taxon>
    </lineage>
</organism>
<dbReference type="PROSITE" id="PS50110">
    <property type="entry name" value="RESPONSE_REGULATORY"/>
    <property type="match status" value="1"/>
</dbReference>
<gene>
    <name evidence="3" type="ORF">KO353_14510</name>
</gene>
<evidence type="ECO:0000256" key="1">
    <source>
        <dbReference type="PROSITE-ProRule" id="PRU00169"/>
    </source>
</evidence>
<dbReference type="KEGG" id="elio:KO353_14510"/>
<dbReference type="AlphaFoldDB" id="A0A975U1C8"/>
<protein>
    <submittedName>
        <fullName evidence="3">Response regulator</fullName>
    </submittedName>
</protein>
<dbReference type="PANTHER" id="PTHR43228:SF1">
    <property type="entry name" value="TWO-COMPONENT RESPONSE REGULATOR ARR22"/>
    <property type="match status" value="1"/>
</dbReference>
<evidence type="ECO:0000313" key="4">
    <source>
        <dbReference type="Proteomes" id="UP000694001"/>
    </source>
</evidence>
<keyword evidence="4" id="KW-1185">Reference proteome</keyword>
<feature type="modified residue" description="4-aspartylphosphate" evidence="1">
    <location>
        <position position="74"/>
    </location>
</feature>
<dbReference type="InterPro" id="IPR001789">
    <property type="entry name" value="Sig_transdc_resp-reg_receiver"/>
</dbReference>
<name>A0A975U1C8_9PROT</name>
<sequence length="143" mass="15127">MSEQAGASLGAGVGSGAVAEGGRGVCLVVDDSRLVRRIARGILEAQGFAVEEAQDGAEALAACRRRMPKAILLDWNMPVMNGIEFLRALKAEFGDTAATVVFCTTETEMSFILEAIEAGAREYIMKPFDAEIIASKFAQAGLL</sequence>
<dbReference type="InterPro" id="IPR052048">
    <property type="entry name" value="ST_Response_Regulator"/>
</dbReference>